<dbReference type="EMBL" id="BMLF01000001">
    <property type="protein sequence ID" value="GGL91338.1"/>
    <property type="molecule type" value="Genomic_DNA"/>
</dbReference>
<keyword evidence="1" id="KW-1133">Transmembrane helix</keyword>
<protein>
    <submittedName>
        <fullName evidence="2">Uncharacterized protein</fullName>
    </submittedName>
</protein>
<keyword evidence="3" id="KW-1185">Reference proteome</keyword>
<dbReference type="AlphaFoldDB" id="A0A917WBF5"/>
<keyword evidence="1" id="KW-0472">Membrane</keyword>
<name>A0A917WBF5_9RHOB</name>
<evidence type="ECO:0000256" key="1">
    <source>
        <dbReference type="SAM" id="Phobius"/>
    </source>
</evidence>
<proteinExistence type="predicted"/>
<feature type="transmembrane region" description="Helical" evidence="1">
    <location>
        <begin position="6"/>
        <end position="23"/>
    </location>
</feature>
<accession>A0A917WBF5</accession>
<evidence type="ECO:0000313" key="3">
    <source>
        <dbReference type="Proteomes" id="UP000649829"/>
    </source>
</evidence>
<dbReference type="Proteomes" id="UP000649829">
    <property type="component" value="Unassembled WGS sequence"/>
</dbReference>
<feature type="transmembrane region" description="Helical" evidence="1">
    <location>
        <begin position="35"/>
        <end position="55"/>
    </location>
</feature>
<sequence length="57" mass="5888">MTDTLETIVGAMIAVGAVAVLVLDSVLPDGRASTLLRAVMLLATPIAMIAALYYLPT</sequence>
<reference evidence="2" key="2">
    <citation type="submission" date="2020-09" db="EMBL/GenBank/DDBJ databases">
        <authorList>
            <person name="Sun Q."/>
            <person name="Zhou Y."/>
        </authorList>
    </citation>
    <scope>NUCLEOTIDE SEQUENCE</scope>
    <source>
        <strain evidence="2">CGMCC 1.6293</strain>
    </source>
</reference>
<reference evidence="2" key="1">
    <citation type="journal article" date="2014" name="Int. J. Syst. Evol. Microbiol.">
        <title>Complete genome sequence of Corynebacterium casei LMG S-19264T (=DSM 44701T), isolated from a smear-ripened cheese.</title>
        <authorList>
            <consortium name="US DOE Joint Genome Institute (JGI-PGF)"/>
            <person name="Walter F."/>
            <person name="Albersmeier A."/>
            <person name="Kalinowski J."/>
            <person name="Ruckert C."/>
        </authorList>
    </citation>
    <scope>NUCLEOTIDE SEQUENCE</scope>
    <source>
        <strain evidence="2">CGMCC 1.6293</strain>
    </source>
</reference>
<evidence type="ECO:0000313" key="2">
    <source>
        <dbReference type="EMBL" id="GGL91338.1"/>
    </source>
</evidence>
<keyword evidence="1" id="KW-0812">Transmembrane</keyword>
<gene>
    <name evidence="2" type="ORF">GCM10011534_11890</name>
</gene>
<comment type="caution">
    <text evidence="2">The sequence shown here is derived from an EMBL/GenBank/DDBJ whole genome shotgun (WGS) entry which is preliminary data.</text>
</comment>
<organism evidence="2 3">
    <name type="scientific">Pseudooceanicola nanhaiensis</name>
    <dbReference type="NCBI Taxonomy" id="375761"/>
    <lineage>
        <taxon>Bacteria</taxon>
        <taxon>Pseudomonadati</taxon>
        <taxon>Pseudomonadota</taxon>
        <taxon>Alphaproteobacteria</taxon>
        <taxon>Rhodobacterales</taxon>
        <taxon>Paracoccaceae</taxon>
        <taxon>Pseudooceanicola</taxon>
    </lineage>
</organism>